<keyword evidence="1" id="KW-0812">Transmembrane</keyword>
<keyword evidence="1" id="KW-0472">Membrane</keyword>
<dbReference type="Proteomes" id="UP000182737">
    <property type="component" value="Unassembled WGS sequence"/>
</dbReference>
<name>A0A1I3HWB6_9SPIR</name>
<gene>
    <name evidence="2" type="ORF">SAMN04487775_101127</name>
</gene>
<sequence length="155" mass="18320">MYNLQRRNEIFCLFLSIISLFIGGSIYLFYRSHTLIMFSWLRFLNLEKYFTQNTFNSNSTFLSFCVYSLPNGLWSFSAILLFGIVWKNSIRHFLFFSIVFTLVNLLFEFLQLFNVIPGTFDFIDILVLLISLLAGIFAYKQLLKGDSYESKKTLW</sequence>
<dbReference type="InterPro" id="IPR030456">
    <property type="entry name" value="TF_fork_head_CS_2"/>
</dbReference>
<keyword evidence="3" id="KW-1185">Reference proteome</keyword>
<feature type="transmembrane region" description="Helical" evidence="1">
    <location>
        <begin position="122"/>
        <end position="142"/>
    </location>
</feature>
<dbReference type="AlphaFoldDB" id="A0A1I3HWB6"/>
<feature type="transmembrane region" description="Helical" evidence="1">
    <location>
        <begin position="12"/>
        <end position="30"/>
    </location>
</feature>
<organism evidence="2 3">
    <name type="scientific">Treponema bryantii</name>
    <dbReference type="NCBI Taxonomy" id="163"/>
    <lineage>
        <taxon>Bacteria</taxon>
        <taxon>Pseudomonadati</taxon>
        <taxon>Spirochaetota</taxon>
        <taxon>Spirochaetia</taxon>
        <taxon>Spirochaetales</taxon>
        <taxon>Treponemataceae</taxon>
        <taxon>Treponema</taxon>
    </lineage>
</organism>
<feature type="transmembrane region" description="Helical" evidence="1">
    <location>
        <begin position="61"/>
        <end position="86"/>
    </location>
</feature>
<protein>
    <recommendedName>
        <fullName evidence="4">VanZ like family protein</fullName>
    </recommendedName>
</protein>
<dbReference type="GO" id="GO:0043565">
    <property type="term" value="F:sequence-specific DNA binding"/>
    <property type="evidence" value="ECO:0007669"/>
    <property type="project" value="InterPro"/>
</dbReference>
<reference evidence="3" key="1">
    <citation type="submission" date="2016-10" db="EMBL/GenBank/DDBJ databases">
        <authorList>
            <person name="Varghese N."/>
            <person name="Submissions S."/>
        </authorList>
    </citation>
    <scope>NUCLEOTIDE SEQUENCE [LARGE SCALE GENOMIC DNA]</scope>
    <source>
        <strain evidence="3">XBD1002</strain>
    </source>
</reference>
<dbReference type="GO" id="GO:0003700">
    <property type="term" value="F:DNA-binding transcription factor activity"/>
    <property type="evidence" value="ECO:0007669"/>
    <property type="project" value="InterPro"/>
</dbReference>
<evidence type="ECO:0000313" key="2">
    <source>
        <dbReference type="EMBL" id="SFI40004.1"/>
    </source>
</evidence>
<evidence type="ECO:0000256" key="1">
    <source>
        <dbReference type="SAM" id="Phobius"/>
    </source>
</evidence>
<evidence type="ECO:0008006" key="4">
    <source>
        <dbReference type="Google" id="ProtNLM"/>
    </source>
</evidence>
<dbReference type="PROSITE" id="PS00658">
    <property type="entry name" value="FORK_HEAD_2"/>
    <property type="match status" value="1"/>
</dbReference>
<dbReference type="EMBL" id="FORI01000001">
    <property type="protein sequence ID" value="SFI40004.1"/>
    <property type="molecule type" value="Genomic_DNA"/>
</dbReference>
<evidence type="ECO:0000313" key="3">
    <source>
        <dbReference type="Proteomes" id="UP000182737"/>
    </source>
</evidence>
<accession>A0A1I3HWB6</accession>
<proteinExistence type="predicted"/>
<keyword evidence="1" id="KW-1133">Transmembrane helix</keyword>
<feature type="transmembrane region" description="Helical" evidence="1">
    <location>
        <begin position="93"/>
        <end position="116"/>
    </location>
</feature>